<gene>
    <name evidence="2" type="ORF">ACFP81_12525</name>
</gene>
<dbReference type="PANTHER" id="PTHR43734:SF7">
    <property type="entry name" value="4,4'-DIAPONEUROSPORENE OXYGENASE"/>
    <property type="match status" value="1"/>
</dbReference>
<sequence>MQRVPGAEVQRLRTEGRRVVAAITASGAEYPADLFVSAADQALTRQWLGQPAPLRPQGVSGFAVQLRLHAVVEPAHHIFWPADYRAEWQDIRAGRLPLEPTLYLHLDGQQGFLLVNAPPAPQRGQRRRSTPATCCGCWPAAFLCRWPRRWRCPPPTTPAPLQRERFTARLRTACWAACAPAGGWAA</sequence>
<organism evidence="2 3">
    <name type="scientific">Deinococcus lacus</name>
    <dbReference type="NCBI Taxonomy" id="392561"/>
    <lineage>
        <taxon>Bacteria</taxon>
        <taxon>Thermotogati</taxon>
        <taxon>Deinococcota</taxon>
        <taxon>Deinococci</taxon>
        <taxon>Deinococcales</taxon>
        <taxon>Deinococcaceae</taxon>
        <taxon>Deinococcus</taxon>
    </lineage>
</organism>
<dbReference type="RefSeq" id="WP_380083859.1">
    <property type="nucleotide sequence ID" value="NZ_JBHSWD010000002.1"/>
</dbReference>
<evidence type="ECO:0000256" key="1">
    <source>
        <dbReference type="ARBA" id="ARBA00023002"/>
    </source>
</evidence>
<reference evidence="3" key="1">
    <citation type="journal article" date="2019" name="Int. J. Syst. Evol. Microbiol.">
        <title>The Global Catalogue of Microorganisms (GCM) 10K type strain sequencing project: providing services to taxonomists for standard genome sequencing and annotation.</title>
        <authorList>
            <consortium name="The Broad Institute Genomics Platform"/>
            <consortium name="The Broad Institute Genome Sequencing Center for Infectious Disease"/>
            <person name="Wu L."/>
            <person name="Ma J."/>
        </authorList>
    </citation>
    <scope>NUCLEOTIDE SEQUENCE [LARGE SCALE GENOMIC DNA]</scope>
    <source>
        <strain evidence="3">CGMCC 1.15772</strain>
    </source>
</reference>
<name>A0ABW1YEH4_9DEIO</name>
<dbReference type="InterPro" id="IPR036188">
    <property type="entry name" value="FAD/NAD-bd_sf"/>
</dbReference>
<keyword evidence="3" id="KW-1185">Reference proteome</keyword>
<dbReference type="SUPFAM" id="SSF51905">
    <property type="entry name" value="FAD/NAD(P)-binding domain"/>
    <property type="match status" value="1"/>
</dbReference>
<protein>
    <submittedName>
        <fullName evidence="2">Uncharacterized protein</fullName>
    </submittedName>
</protein>
<dbReference type="EMBL" id="JBHSWD010000002">
    <property type="protein sequence ID" value="MFC6592738.1"/>
    <property type="molecule type" value="Genomic_DNA"/>
</dbReference>
<accession>A0ABW1YEH4</accession>
<evidence type="ECO:0000313" key="3">
    <source>
        <dbReference type="Proteomes" id="UP001596297"/>
    </source>
</evidence>
<dbReference type="PANTHER" id="PTHR43734">
    <property type="entry name" value="PHYTOENE DESATURASE"/>
    <property type="match status" value="1"/>
</dbReference>
<evidence type="ECO:0000313" key="2">
    <source>
        <dbReference type="EMBL" id="MFC6592738.1"/>
    </source>
</evidence>
<proteinExistence type="predicted"/>
<dbReference type="Proteomes" id="UP001596297">
    <property type="component" value="Unassembled WGS sequence"/>
</dbReference>
<comment type="caution">
    <text evidence="2">The sequence shown here is derived from an EMBL/GenBank/DDBJ whole genome shotgun (WGS) entry which is preliminary data.</text>
</comment>
<keyword evidence="1" id="KW-0560">Oxidoreductase</keyword>